<dbReference type="InterPro" id="IPR003781">
    <property type="entry name" value="CoA-bd"/>
</dbReference>
<keyword evidence="3 7" id="KW-0805">Transcription regulation</keyword>
<evidence type="ECO:0000256" key="7">
    <source>
        <dbReference type="HAMAP-Rule" id="MF_01131"/>
    </source>
</evidence>
<dbReference type="GO" id="GO:0003677">
    <property type="term" value="F:DNA binding"/>
    <property type="evidence" value="ECO:0007669"/>
    <property type="project" value="UniProtKB-UniRule"/>
</dbReference>
<reference evidence="12 15" key="5">
    <citation type="submission" date="2023-02" db="EMBL/GenBank/DDBJ databases">
        <title>Comparative genomics and fermentation flavor characterization of five lactic acid bacteria reveal flavor biosynthesis metabolic pathways in fermented muskmelon puree.</title>
        <authorList>
            <person name="Yuan L."/>
            <person name="Li M."/>
            <person name="Xu X."/>
            <person name="Lao F."/>
            <person name="Wu J."/>
        </authorList>
    </citation>
    <scope>NUCLEOTIDE SEQUENCE [LARGE SCALE GENOMIC DNA]</scope>
    <source>
        <strain evidence="12 15">Ca-4</strain>
    </source>
</reference>
<dbReference type="EMBL" id="CP118739">
    <property type="protein sequence ID" value="WEA56880.1"/>
    <property type="molecule type" value="Genomic_DNA"/>
</dbReference>
<dbReference type="NCBIfam" id="NF003991">
    <property type="entry name" value="PRK05472.1-5"/>
    <property type="match status" value="1"/>
</dbReference>
<comment type="subunit">
    <text evidence="7">Homodimer.</text>
</comment>
<dbReference type="Proteomes" id="UP001214131">
    <property type="component" value="Chromosome"/>
</dbReference>
<evidence type="ECO:0000313" key="14">
    <source>
        <dbReference type="Proteomes" id="UP000743107"/>
    </source>
</evidence>
<protein>
    <recommendedName>
        <fullName evidence="7">Redox-sensing transcriptional repressor Rex</fullName>
    </recommendedName>
</protein>
<dbReference type="InterPro" id="IPR022876">
    <property type="entry name" value="Tscrpt_rep_Rex"/>
</dbReference>
<keyword evidence="4 7" id="KW-0520">NAD</keyword>
<evidence type="ECO:0000256" key="4">
    <source>
        <dbReference type="ARBA" id="ARBA00023027"/>
    </source>
</evidence>
<evidence type="ECO:0000259" key="8">
    <source>
        <dbReference type="SMART" id="SM00881"/>
    </source>
</evidence>
<dbReference type="GO" id="GO:0003700">
    <property type="term" value="F:DNA-binding transcription factor activity"/>
    <property type="evidence" value="ECO:0007669"/>
    <property type="project" value="UniProtKB-UniRule"/>
</dbReference>
<dbReference type="GO" id="GO:0051775">
    <property type="term" value="P:response to redox state"/>
    <property type="evidence" value="ECO:0007669"/>
    <property type="project" value="InterPro"/>
</dbReference>
<dbReference type="GO" id="GO:0005737">
    <property type="term" value="C:cytoplasm"/>
    <property type="evidence" value="ECO:0007669"/>
    <property type="project" value="UniProtKB-SubCell"/>
</dbReference>
<keyword evidence="1 7" id="KW-0963">Cytoplasm</keyword>
<dbReference type="Proteomes" id="UP000743107">
    <property type="component" value="Unassembled WGS sequence"/>
</dbReference>
<evidence type="ECO:0000256" key="5">
    <source>
        <dbReference type="ARBA" id="ARBA00023125"/>
    </source>
</evidence>
<dbReference type="Proteomes" id="UP001194632">
    <property type="component" value="Unassembled WGS sequence"/>
</dbReference>
<dbReference type="Pfam" id="PF06971">
    <property type="entry name" value="Put_DNA-bind_N"/>
    <property type="match status" value="1"/>
</dbReference>
<accession>A0A8G1E621</accession>
<evidence type="ECO:0000313" key="15">
    <source>
        <dbReference type="Proteomes" id="UP001214131"/>
    </source>
</evidence>
<comment type="similarity">
    <text evidence="7">Belongs to the transcriptional regulatory Rex family.</text>
</comment>
<dbReference type="SUPFAM" id="SSF46785">
    <property type="entry name" value="Winged helix' DNA-binding domain"/>
    <property type="match status" value="1"/>
</dbReference>
<keyword evidence="2 7" id="KW-0678">Repressor</keyword>
<dbReference type="Proteomes" id="UP000472573">
    <property type="component" value="Unassembled WGS sequence"/>
</dbReference>
<dbReference type="NCBIfam" id="NF003994">
    <property type="entry name" value="PRK05472.2-3"/>
    <property type="match status" value="1"/>
</dbReference>
<keyword evidence="13" id="KW-1185">Reference proteome</keyword>
<accession>A0A379BSQ5</accession>
<comment type="function">
    <text evidence="7">Modulates transcription in response to changes in cellular NADH/NAD(+) redox state.</text>
</comment>
<sequence length="208" mass="23409">MDDNKISLATTRRLPLYYRCLSELNEKGEDKVSSAVLERLLKIDAATVRRDFSYFGQMGRRGYGYDVKILLELFNDVLKQDTAANVAIVGVGNLGHALINFKFHKTGNARIKMAFDVNPEVVGTIQSEVPVYDINEIKQRVRDEKIEVAILTVPNSQAQRVTDLLVEAGIKGIMNFTTEIIDVPYNVTIHDVDLSLELQALIYSMDQD</sequence>
<dbReference type="EMBL" id="JADOFP010000003">
    <property type="protein sequence ID" value="MBF7114860.1"/>
    <property type="molecule type" value="Genomic_DNA"/>
</dbReference>
<dbReference type="NCBIfam" id="NF003989">
    <property type="entry name" value="PRK05472.1-3"/>
    <property type="match status" value="1"/>
</dbReference>
<feature type="domain" description="CoA-binding" evidence="8">
    <location>
        <begin position="79"/>
        <end position="180"/>
    </location>
</feature>
<dbReference type="SUPFAM" id="SSF51735">
    <property type="entry name" value="NAD(P)-binding Rossmann-fold domains"/>
    <property type="match status" value="1"/>
</dbReference>
<dbReference type="InterPro" id="IPR036390">
    <property type="entry name" value="WH_DNA-bd_sf"/>
</dbReference>
<reference evidence="13" key="3">
    <citation type="submission" date="2020-03" db="EMBL/GenBank/DDBJ databases">
        <title>SpeciesPrimer: A bioinformatics pipeline dedicated to the design of qPCR primers for the quantification of bacterial species.</title>
        <authorList>
            <person name="Dreier M."/>
            <person name="Berthoud H."/>
            <person name="Shani N."/>
            <person name="Wechsler D."/>
            <person name="Junier P."/>
        </authorList>
    </citation>
    <scope>NUCLEOTIDE SEQUENCE [LARGE SCALE GENOMIC DNA]</scope>
    <source>
        <strain evidence="13">FAM13073</strain>
    </source>
</reference>
<dbReference type="Gene3D" id="1.10.10.10">
    <property type="entry name" value="Winged helix-like DNA-binding domain superfamily/Winged helix DNA-binding domain"/>
    <property type="match status" value="1"/>
</dbReference>
<evidence type="ECO:0000256" key="6">
    <source>
        <dbReference type="ARBA" id="ARBA00023163"/>
    </source>
</evidence>
<dbReference type="Pfam" id="PF02629">
    <property type="entry name" value="CoA_binding"/>
    <property type="match status" value="1"/>
</dbReference>
<evidence type="ECO:0000313" key="11">
    <source>
        <dbReference type="EMBL" id="MBF7127699.1"/>
    </source>
</evidence>
<dbReference type="GeneID" id="33062869"/>
<dbReference type="GO" id="GO:0045892">
    <property type="term" value="P:negative regulation of DNA-templated transcription"/>
    <property type="evidence" value="ECO:0007669"/>
    <property type="project" value="InterPro"/>
</dbReference>
<evidence type="ECO:0000256" key="2">
    <source>
        <dbReference type="ARBA" id="ARBA00022491"/>
    </source>
</evidence>
<evidence type="ECO:0000256" key="3">
    <source>
        <dbReference type="ARBA" id="ARBA00023015"/>
    </source>
</evidence>
<dbReference type="Gene3D" id="3.40.50.720">
    <property type="entry name" value="NAD(P)-binding Rossmann-like Domain"/>
    <property type="match status" value="1"/>
</dbReference>
<reference evidence="9" key="2">
    <citation type="submission" date="2019-12" db="EMBL/GenBank/DDBJ databases">
        <title>SpeciesPrimer: A bioinformatics pipeline dedicated to the design of qPCR primers for the quantification of bacterial species.</title>
        <authorList>
            <person name="Dreier M."/>
            <person name="Berthoud H."/>
            <person name="Shani N."/>
            <person name="Wechsler D."/>
            <person name="Junier P."/>
        </authorList>
    </citation>
    <scope>NUCLEOTIDE SEQUENCE</scope>
    <source>
        <strain evidence="9">FAM13073</strain>
    </source>
</reference>
<dbReference type="AlphaFoldDB" id="A0A379BSQ5"/>
<dbReference type="PANTHER" id="PTHR35786">
    <property type="entry name" value="REDOX-SENSING TRANSCRIPTIONAL REPRESSOR REX"/>
    <property type="match status" value="1"/>
</dbReference>
<keyword evidence="5 7" id="KW-0238">DNA-binding</keyword>
<keyword evidence="6 7" id="KW-0804">Transcription</keyword>
<proteinExistence type="inferred from homology"/>
<comment type="subcellular location">
    <subcellularLocation>
        <location evidence="7">Cytoplasm</location>
    </subcellularLocation>
</comment>
<dbReference type="EMBL" id="WENB01000004">
    <property type="protein sequence ID" value="KAF0413053.1"/>
    <property type="molecule type" value="Genomic_DNA"/>
</dbReference>
<name>A0A379BSQ5_PEDPE</name>
<dbReference type="InterPro" id="IPR036388">
    <property type="entry name" value="WH-like_DNA-bd_sf"/>
</dbReference>
<reference evidence="11" key="4">
    <citation type="submission" date="2020-11" db="EMBL/GenBank/DDBJ databases">
        <title>Antibiotic susceptibility profiles of Pediococcus pentosaceus from various origins and their implications for the safety assessment of strains with food-technology applications.</title>
        <authorList>
            <person name="Shani N."/>
            <person name="Oberhaensli S."/>
            <person name="Arias E."/>
        </authorList>
    </citation>
    <scope>NUCLEOTIDE SEQUENCE</scope>
    <source>
        <strain evidence="11">FAM 19164</strain>
        <strain evidence="10">FAM 24207</strain>
    </source>
</reference>
<dbReference type="SMR" id="A0A379BSQ5"/>
<dbReference type="InterPro" id="IPR036291">
    <property type="entry name" value="NAD(P)-bd_dom_sf"/>
</dbReference>
<feature type="DNA-binding region" description="H-T-H motif" evidence="7">
    <location>
        <begin position="16"/>
        <end position="55"/>
    </location>
</feature>
<dbReference type="RefSeq" id="WP_002833282.1">
    <property type="nucleotide sequence ID" value="NZ_BJZY01000003.1"/>
</dbReference>
<dbReference type="EMBL" id="JADOFV010000004">
    <property type="protein sequence ID" value="MBF7127699.1"/>
    <property type="molecule type" value="Genomic_DNA"/>
</dbReference>
<dbReference type="InterPro" id="IPR009718">
    <property type="entry name" value="Rex_DNA-bd_C_dom"/>
</dbReference>
<evidence type="ECO:0000313" key="9">
    <source>
        <dbReference type="EMBL" id="KAF0413053.1"/>
    </source>
</evidence>
<evidence type="ECO:0000256" key="1">
    <source>
        <dbReference type="ARBA" id="ARBA00022490"/>
    </source>
</evidence>
<organism evidence="11 14">
    <name type="scientific">Pediococcus pentosaceus</name>
    <dbReference type="NCBI Taxonomy" id="1255"/>
    <lineage>
        <taxon>Bacteria</taxon>
        <taxon>Bacillati</taxon>
        <taxon>Bacillota</taxon>
        <taxon>Bacilli</taxon>
        <taxon>Lactobacillales</taxon>
        <taxon>Lactobacillaceae</taxon>
        <taxon>Pediococcus</taxon>
    </lineage>
</organism>
<evidence type="ECO:0000313" key="10">
    <source>
        <dbReference type="EMBL" id="MBF7114860.1"/>
    </source>
</evidence>
<evidence type="ECO:0000313" key="12">
    <source>
        <dbReference type="EMBL" id="WEA56880.1"/>
    </source>
</evidence>
<dbReference type="NCBIfam" id="NF003996">
    <property type="entry name" value="PRK05472.2-5"/>
    <property type="match status" value="1"/>
</dbReference>
<gene>
    <name evidence="7" type="primary">rex</name>
    <name evidence="9" type="ORF">GBO79_07920</name>
    <name evidence="10" type="ORF">ITQ90_05050</name>
    <name evidence="11" type="ORF">ITQ97_07770</name>
    <name evidence="12" type="ORF">PWB86_06705</name>
</gene>
<dbReference type="OMA" id="HEQRKAG"/>
<dbReference type="PANTHER" id="PTHR35786:SF1">
    <property type="entry name" value="REDOX-SENSING TRANSCRIPTIONAL REPRESSOR REX 1"/>
    <property type="match status" value="1"/>
</dbReference>
<dbReference type="HAMAP" id="MF_01131">
    <property type="entry name" value="Rex"/>
    <property type="match status" value="1"/>
</dbReference>
<dbReference type="SMART" id="SM00881">
    <property type="entry name" value="CoA_binding"/>
    <property type="match status" value="1"/>
</dbReference>
<dbReference type="NCBIfam" id="NF003995">
    <property type="entry name" value="PRK05472.2-4"/>
    <property type="match status" value="1"/>
</dbReference>
<dbReference type="InterPro" id="IPR058203">
    <property type="entry name" value="Rex_bacilli-type"/>
</dbReference>
<reference evidence="9" key="1">
    <citation type="submission" date="2019-10" db="EMBL/GenBank/DDBJ databases">
        <authorList>
            <person name="Irmler S."/>
            <person name="Berthoud H."/>
            <person name="Roetschi A."/>
            <person name="Arias E."/>
            <person name="Shani N."/>
            <person name="Wuethrich D."/>
            <person name="Bruggmann R."/>
        </authorList>
    </citation>
    <scope>NUCLEOTIDE SEQUENCE</scope>
    <source>
        <strain evidence="9">FAM13073</strain>
    </source>
</reference>
<feature type="binding site" evidence="7">
    <location>
        <begin position="90"/>
        <end position="95"/>
    </location>
    <ligand>
        <name>NAD(+)</name>
        <dbReference type="ChEBI" id="CHEBI:57540"/>
    </ligand>
</feature>
<evidence type="ECO:0000313" key="13">
    <source>
        <dbReference type="Proteomes" id="UP000472573"/>
    </source>
</evidence>